<sequence length="319" mass="33600">MSSDETPNVPTTRNSRDAVRNKAQQVRAQQSRARVMRRIIIGVVAIVAVGSIGTAVAYTVGSSISKPELSPLGMDADGVTVSDVTLAPGDGATPTPEATASEAGNTATPTPDPTETASGPTEIHVYVDYLSAAASEFERANARQLATWIEQGAVTVTYHPVAMLTASSNGTKYSLRAASAAACVATYSQDQFYDYNHELLTDQPEIDTDGRTDMQLADLAVAVGVENPKQVRECIEQQDFVKWAKGATTRALEGPLPGSKDLKLTNEALVVVEGKAYVGAMGDPAEFSQFVLTTASDQYFGATQPTPTPTPVPTTTPTS</sequence>
<proteinExistence type="predicted"/>
<evidence type="ECO:0000313" key="5">
    <source>
        <dbReference type="Proteomes" id="UP000664385"/>
    </source>
</evidence>
<keyword evidence="2" id="KW-1133">Transmembrane helix</keyword>
<protein>
    <submittedName>
        <fullName evidence="4">Thioredoxin domain-containing protein</fullName>
    </submittedName>
</protein>
<feature type="compositionally biased region" description="Polar residues" evidence="1">
    <location>
        <begin position="1"/>
        <end position="13"/>
    </location>
</feature>
<dbReference type="Proteomes" id="UP000664385">
    <property type="component" value="Unassembled WGS sequence"/>
</dbReference>
<name>A0A939ISE6_9MICO</name>
<gene>
    <name evidence="4" type="ORF">JF543_12610</name>
</gene>
<dbReference type="InterPro" id="IPR012336">
    <property type="entry name" value="Thioredoxin-like_fold"/>
</dbReference>
<evidence type="ECO:0000256" key="1">
    <source>
        <dbReference type="SAM" id="MobiDB-lite"/>
    </source>
</evidence>
<evidence type="ECO:0000313" key="4">
    <source>
        <dbReference type="EMBL" id="MBN8206795.1"/>
    </source>
</evidence>
<evidence type="ECO:0000256" key="2">
    <source>
        <dbReference type="SAM" id="Phobius"/>
    </source>
</evidence>
<accession>A0A939ISE6</accession>
<dbReference type="SUPFAM" id="SSF52833">
    <property type="entry name" value="Thioredoxin-like"/>
    <property type="match status" value="1"/>
</dbReference>
<feature type="compositionally biased region" description="Low complexity" evidence="1">
    <location>
        <begin position="92"/>
        <end position="117"/>
    </location>
</feature>
<evidence type="ECO:0000259" key="3">
    <source>
        <dbReference type="Pfam" id="PF13462"/>
    </source>
</evidence>
<dbReference type="AlphaFoldDB" id="A0A939ISE6"/>
<feature type="domain" description="Thioredoxin-like fold" evidence="3">
    <location>
        <begin position="120"/>
        <end position="250"/>
    </location>
</feature>
<feature type="region of interest" description="Disordered" evidence="1">
    <location>
        <begin position="1"/>
        <end position="26"/>
    </location>
</feature>
<organism evidence="4 5">
    <name type="scientific">Microbacterium esteraromaticum</name>
    <dbReference type="NCBI Taxonomy" id="57043"/>
    <lineage>
        <taxon>Bacteria</taxon>
        <taxon>Bacillati</taxon>
        <taxon>Actinomycetota</taxon>
        <taxon>Actinomycetes</taxon>
        <taxon>Micrococcales</taxon>
        <taxon>Microbacteriaceae</taxon>
        <taxon>Microbacterium</taxon>
    </lineage>
</organism>
<dbReference type="Pfam" id="PF13462">
    <property type="entry name" value="Thioredoxin_4"/>
    <property type="match status" value="1"/>
</dbReference>
<feature type="transmembrane region" description="Helical" evidence="2">
    <location>
        <begin position="39"/>
        <end position="60"/>
    </location>
</feature>
<reference evidence="4" key="1">
    <citation type="submission" date="2020-12" db="EMBL/GenBank/DDBJ databases">
        <title>PHA producing bacteria isolated from mangrove.</title>
        <authorList>
            <person name="Zheng W."/>
            <person name="Yu S."/>
            <person name="Huang Y."/>
        </authorList>
    </citation>
    <scope>NUCLEOTIDE SEQUENCE</scope>
    <source>
        <strain evidence="4">GN8-5</strain>
    </source>
</reference>
<keyword evidence="2" id="KW-0472">Membrane</keyword>
<feature type="region of interest" description="Disordered" evidence="1">
    <location>
        <begin position="82"/>
        <end position="119"/>
    </location>
</feature>
<dbReference type="Gene3D" id="3.40.30.10">
    <property type="entry name" value="Glutaredoxin"/>
    <property type="match status" value="1"/>
</dbReference>
<dbReference type="InterPro" id="IPR036249">
    <property type="entry name" value="Thioredoxin-like_sf"/>
</dbReference>
<dbReference type="EMBL" id="JAEMWU010000002">
    <property type="protein sequence ID" value="MBN8206795.1"/>
    <property type="molecule type" value="Genomic_DNA"/>
</dbReference>
<comment type="caution">
    <text evidence="4">The sequence shown here is derived from an EMBL/GenBank/DDBJ whole genome shotgun (WGS) entry which is preliminary data.</text>
</comment>
<keyword evidence="2" id="KW-0812">Transmembrane</keyword>